<protein>
    <recommendedName>
        <fullName evidence="10">intramembrane prenyl-peptidase Rce1</fullName>
        <ecNumber evidence="10">3.4.26.1</ecNumber>
    </recommendedName>
</protein>
<evidence type="ECO:0000256" key="8">
    <source>
        <dbReference type="ARBA" id="ARBA00023136"/>
    </source>
</evidence>
<evidence type="ECO:0000256" key="5">
    <source>
        <dbReference type="ARBA" id="ARBA00022801"/>
    </source>
</evidence>
<evidence type="ECO:0000256" key="11">
    <source>
        <dbReference type="SAM" id="Phobius"/>
    </source>
</evidence>
<dbReference type="GeneID" id="63746147"/>
<dbReference type="OrthoDB" id="271604at2759"/>
<dbReference type="GO" id="GO:0004222">
    <property type="term" value="F:metalloendopeptidase activity"/>
    <property type="evidence" value="ECO:0007669"/>
    <property type="project" value="InterPro"/>
</dbReference>
<organism evidence="13 14">
    <name type="scientific">Aspergillus wentii DTO 134E9</name>
    <dbReference type="NCBI Taxonomy" id="1073089"/>
    <lineage>
        <taxon>Eukaryota</taxon>
        <taxon>Fungi</taxon>
        <taxon>Dikarya</taxon>
        <taxon>Ascomycota</taxon>
        <taxon>Pezizomycotina</taxon>
        <taxon>Eurotiomycetes</taxon>
        <taxon>Eurotiomycetidae</taxon>
        <taxon>Eurotiales</taxon>
        <taxon>Aspergillaceae</taxon>
        <taxon>Aspergillus</taxon>
        <taxon>Aspergillus subgen. Cremei</taxon>
    </lineage>
</organism>
<dbReference type="VEuPathDB" id="FungiDB:ASPWEDRAFT_168412"/>
<feature type="transmembrane region" description="Helical" evidence="11">
    <location>
        <begin position="71"/>
        <end position="91"/>
    </location>
</feature>
<evidence type="ECO:0000256" key="7">
    <source>
        <dbReference type="ARBA" id="ARBA00022989"/>
    </source>
</evidence>
<feature type="transmembrane region" description="Helical" evidence="11">
    <location>
        <begin position="221"/>
        <end position="244"/>
    </location>
</feature>
<reference evidence="14" key="1">
    <citation type="journal article" date="2017" name="Genome Biol.">
        <title>Comparative genomics reveals high biological diversity and specific adaptations in the industrially and medically important fungal genus Aspergillus.</title>
        <authorList>
            <person name="de Vries R.P."/>
            <person name="Riley R."/>
            <person name="Wiebenga A."/>
            <person name="Aguilar-Osorio G."/>
            <person name="Amillis S."/>
            <person name="Uchima C.A."/>
            <person name="Anderluh G."/>
            <person name="Asadollahi M."/>
            <person name="Askin M."/>
            <person name="Barry K."/>
            <person name="Battaglia E."/>
            <person name="Bayram O."/>
            <person name="Benocci T."/>
            <person name="Braus-Stromeyer S.A."/>
            <person name="Caldana C."/>
            <person name="Canovas D."/>
            <person name="Cerqueira G.C."/>
            <person name="Chen F."/>
            <person name="Chen W."/>
            <person name="Choi C."/>
            <person name="Clum A."/>
            <person name="Dos Santos R.A."/>
            <person name="Damasio A.R."/>
            <person name="Diallinas G."/>
            <person name="Emri T."/>
            <person name="Fekete E."/>
            <person name="Flipphi M."/>
            <person name="Freyberg S."/>
            <person name="Gallo A."/>
            <person name="Gournas C."/>
            <person name="Habgood R."/>
            <person name="Hainaut M."/>
            <person name="Harispe M.L."/>
            <person name="Henrissat B."/>
            <person name="Hilden K.S."/>
            <person name="Hope R."/>
            <person name="Hossain A."/>
            <person name="Karabika E."/>
            <person name="Karaffa L."/>
            <person name="Karanyi Z."/>
            <person name="Krasevec N."/>
            <person name="Kuo A."/>
            <person name="Kusch H."/>
            <person name="LaButti K."/>
            <person name="Lagendijk E.L."/>
            <person name="Lapidus A."/>
            <person name="Levasseur A."/>
            <person name="Lindquist E."/>
            <person name="Lipzen A."/>
            <person name="Logrieco A.F."/>
            <person name="MacCabe A."/>
            <person name="Maekelae M.R."/>
            <person name="Malavazi I."/>
            <person name="Melin P."/>
            <person name="Meyer V."/>
            <person name="Mielnichuk N."/>
            <person name="Miskei M."/>
            <person name="Molnar A.P."/>
            <person name="Mule G."/>
            <person name="Ngan C.Y."/>
            <person name="Orejas M."/>
            <person name="Orosz E."/>
            <person name="Ouedraogo J.P."/>
            <person name="Overkamp K.M."/>
            <person name="Park H.-S."/>
            <person name="Perrone G."/>
            <person name="Piumi F."/>
            <person name="Punt P.J."/>
            <person name="Ram A.F."/>
            <person name="Ramon A."/>
            <person name="Rauscher S."/>
            <person name="Record E."/>
            <person name="Riano-Pachon D.M."/>
            <person name="Robert V."/>
            <person name="Roehrig J."/>
            <person name="Ruller R."/>
            <person name="Salamov A."/>
            <person name="Salih N.S."/>
            <person name="Samson R.A."/>
            <person name="Sandor E."/>
            <person name="Sanguinetti M."/>
            <person name="Schuetze T."/>
            <person name="Sepcic K."/>
            <person name="Shelest E."/>
            <person name="Sherlock G."/>
            <person name="Sophianopoulou V."/>
            <person name="Squina F.M."/>
            <person name="Sun H."/>
            <person name="Susca A."/>
            <person name="Todd R.B."/>
            <person name="Tsang A."/>
            <person name="Unkles S.E."/>
            <person name="van de Wiele N."/>
            <person name="van Rossen-Uffink D."/>
            <person name="Oliveira J.V."/>
            <person name="Vesth T.C."/>
            <person name="Visser J."/>
            <person name="Yu J.-H."/>
            <person name="Zhou M."/>
            <person name="Andersen M.R."/>
            <person name="Archer D.B."/>
            <person name="Baker S.E."/>
            <person name="Benoit I."/>
            <person name="Brakhage A.A."/>
            <person name="Braus G.H."/>
            <person name="Fischer R."/>
            <person name="Frisvad J.C."/>
            <person name="Goldman G.H."/>
            <person name="Houbraken J."/>
            <person name="Oakley B."/>
            <person name="Pocsi I."/>
            <person name="Scazzocchio C."/>
            <person name="Seiboth B."/>
            <person name="vanKuyk P.A."/>
            <person name="Wortman J."/>
            <person name="Dyer P.S."/>
            <person name="Grigoriev I.V."/>
        </authorList>
    </citation>
    <scope>NUCLEOTIDE SEQUENCE [LARGE SCALE GENOMIC DNA]</scope>
    <source>
        <strain evidence="14">DTO 134E9</strain>
    </source>
</reference>
<dbReference type="STRING" id="1073089.A0A1L9RUJ0"/>
<evidence type="ECO:0000256" key="1">
    <source>
        <dbReference type="ARBA" id="ARBA00004477"/>
    </source>
</evidence>
<feature type="domain" description="CAAX prenyl protease 2/Lysostaphin resistance protein A-like" evidence="12">
    <location>
        <begin position="155"/>
        <end position="261"/>
    </location>
</feature>
<keyword evidence="14" id="KW-1185">Reference proteome</keyword>
<evidence type="ECO:0000256" key="10">
    <source>
        <dbReference type="ARBA" id="ARBA00049729"/>
    </source>
</evidence>
<dbReference type="InterPro" id="IPR003675">
    <property type="entry name" value="Rce1/LyrA-like_dom"/>
</dbReference>
<feature type="transmembrane region" description="Helical" evidence="11">
    <location>
        <begin position="249"/>
        <end position="268"/>
    </location>
</feature>
<comment type="similarity">
    <text evidence="2">Belongs to the peptidase U48 family.</text>
</comment>
<dbReference type="InterPro" id="IPR039731">
    <property type="entry name" value="Rce1"/>
</dbReference>
<evidence type="ECO:0000313" key="13">
    <source>
        <dbReference type="EMBL" id="OJJ38507.1"/>
    </source>
</evidence>
<evidence type="ECO:0000313" key="14">
    <source>
        <dbReference type="Proteomes" id="UP000184383"/>
    </source>
</evidence>
<evidence type="ECO:0000256" key="6">
    <source>
        <dbReference type="ARBA" id="ARBA00022824"/>
    </source>
</evidence>
<keyword evidence="5" id="KW-0378">Hydrolase</keyword>
<accession>A0A1L9RUJ0</accession>
<dbReference type="Pfam" id="PF02517">
    <property type="entry name" value="Rce1-like"/>
    <property type="match status" value="1"/>
</dbReference>
<gene>
    <name evidence="13" type="ORF">ASPWEDRAFT_168412</name>
</gene>
<evidence type="ECO:0000259" key="12">
    <source>
        <dbReference type="Pfam" id="PF02517"/>
    </source>
</evidence>
<evidence type="ECO:0000256" key="4">
    <source>
        <dbReference type="ARBA" id="ARBA00022692"/>
    </source>
</evidence>
<dbReference type="GO" id="GO:0005789">
    <property type="term" value="C:endoplasmic reticulum membrane"/>
    <property type="evidence" value="ECO:0007669"/>
    <property type="project" value="UniProtKB-SubCell"/>
</dbReference>
<keyword evidence="3" id="KW-0645">Protease</keyword>
<dbReference type="Proteomes" id="UP000184383">
    <property type="component" value="Unassembled WGS sequence"/>
</dbReference>
<evidence type="ECO:0000256" key="9">
    <source>
        <dbReference type="ARBA" id="ARBA00047280"/>
    </source>
</evidence>
<dbReference type="PANTHER" id="PTHR13046">
    <property type="entry name" value="PROTEASE U48 CAAX PRENYL PROTEASE RCE1"/>
    <property type="match status" value="1"/>
</dbReference>
<comment type="catalytic activity">
    <reaction evidence="9">
        <text>Hydrolyzes the peptide bond -P2-(S-farnesyl or geranylgeranyl)C-P1'-P2'-P3'-COOH where P1' and P2' are amino acids with aliphatic sidechains and P3' is any C-terminal residue.</text>
        <dbReference type="EC" id="3.4.26.1"/>
    </reaction>
</comment>
<dbReference type="EMBL" id="KV878210">
    <property type="protein sequence ID" value="OJJ38507.1"/>
    <property type="molecule type" value="Genomic_DNA"/>
</dbReference>
<dbReference type="EC" id="3.4.26.1" evidence="10"/>
<feature type="transmembrane region" description="Helical" evidence="11">
    <location>
        <begin position="300"/>
        <end position="321"/>
    </location>
</feature>
<proteinExistence type="inferred from homology"/>
<feature type="transmembrane region" description="Helical" evidence="11">
    <location>
        <begin position="27"/>
        <end position="50"/>
    </location>
</feature>
<dbReference type="GO" id="GO:0071586">
    <property type="term" value="P:CAAX-box protein processing"/>
    <property type="evidence" value="ECO:0007669"/>
    <property type="project" value="InterPro"/>
</dbReference>
<feature type="transmembrane region" description="Helical" evidence="11">
    <location>
        <begin position="103"/>
        <end position="125"/>
    </location>
</feature>
<dbReference type="PANTHER" id="PTHR13046:SF0">
    <property type="entry name" value="CAAX PRENYL PROTEASE 2"/>
    <property type="match status" value="1"/>
</dbReference>
<keyword evidence="8 11" id="KW-0472">Membrane</keyword>
<sequence>MAPVTQPVSLLARLKSLYAKERDEPVISVRTAAVFSVLLTLVYVIPFYISSATRPSPTLSRDAPSVIRARIRAVTLSCIICTAAVLCLILQEADASLVDALKFMGWWPIGFVEILQSLLLTAILFTGPLFERGVAEGEWREWIRGGRISESLRGWIGWRNYVAGPVTEEIMFRSAIIPLHLLAKVSPGHIVFIAPLYFGIAHVHHFYEFRLTHPDTPVAAALLRSVFQFGYTTVFGWYATFVYLRTGSLLAVILAHTFCNWCGLPRLWGRVEAAVPIAPTKGKNDDSGRPTFVVPGELGIGWSVAYYMLLFAGAIGFRYALWPLTESTHALAGFTK</sequence>
<name>A0A1L9RUJ0_ASPWE</name>
<dbReference type="AlphaFoldDB" id="A0A1L9RUJ0"/>
<evidence type="ECO:0000256" key="3">
    <source>
        <dbReference type="ARBA" id="ARBA00022670"/>
    </source>
</evidence>
<dbReference type="RefSeq" id="XP_040692183.1">
    <property type="nucleotide sequence ID" value="XM_040830299.1"/>
</dbReference>
<keyword evidence="6" id="KW-0256">Endoplasmic reticulum</keyword>
<comment type="subcellular location">
    <subcellularLocation>
        <location evidence="1">Endoplasmic reticulum membrane</location>
        <topology evidence="1">Multi-pass membrane protein</topology>
    </subcellularLocation>
</comment>
<feature type="transmembrane region" description="Helical" evidence="11">
    <location>
        <begin position="181"/>
        <end position="201"/>
    </location>
</feature>
<keyword evidence="7 11" id="KW-1133">Transmembrane helix</keyword>
<keyword evidence="4 11" id="KW-0812">Transmembrane</keyword>
<evidence type="ECO:0000256" key="2">
    <source>
        <dbReference type="ARBA" id="ARBA00006897"/>
    </source>
</evidence>